<keyword evidence="1" id="KW-1133">Transmembrane helix</keyword>
<name>A0ABT3BNY7_9BACT</name>
<evidence type="ECO:0008006" key="4">
    <source>
        <dbReference type="Google" id="ProtNLM"/>
    </source>
</evidence>
<feature type="transmembrane region" description="Helical" evidence="1">
    <location>
        <begin position="30"/>
        <end position="54"/>
    </location>
</feature>
<reference evidence="2 3" key="1">
    <citation type="journal article" date="2020" name="Int. J. Syst. Evol. Microbiol.">
        <title>Ureaplasma miroungigenitalium sp. nov. isolated from northern elephant seals (Mirounga angustirostris) and Ureaplasma zalophigenitalium sp. nov. isolated from California sea lions (Zalophus californianus).</title>
        <authorList>
            <person name="Volokhov D.V."/>
            <person name="Gulland F.M."/>
            <person name="Gao Y."/>
            <person name="Chizhikov V.E."/>
        </authorList>
    </citation>
    <scope>NUCLEOTIDE SEQUENCE [LARGE SCALE GENOMIC DNA]</scope>
    <source>
        <strain evidence="2 3">CSL7644-GEN</strain>
    </source>
</reference>
<comment type="caution">
    <text evidence="2">The sequence shown here is derived from an EMBL/GenBank/DDBJ whole genome shotgun (WGS) entry which is preliminary data.</text>
</comment>
<dbReference type="Proteomes" id="UP001207252">
    <property type="component" value="Unassembled WGS sequence"/>
</dbReference>
<keyword evidence="3" id="KW-1185">Reference proteome</keyword>
<feature type="transmembrane region" description="Helical" evidence="1">
    <location>
        <begin position="180"/>
        <end position="201"/>
    </location>
</feature>
<evidence type="ECO:0000313" key="2">
    <source>
        <dbReference type="EMBL" id="MCV3753964.1"/>
    </source>
</evidence>
<sequence length="864" mass="99941">MKKFHTGISEAFKKSYSYSSFLGHLILKKVSTWCFVLILFLIMIPFTLIARFVANDLNQFLIISYVYIFINLLLTVIFSVIKSLNIFKDLSRNGIDILVFSKSISRKNIILTKIGFLVFLGTIWSLVTFICFIVFYLSNFTYQNHVNYWYVSGFFSPFFSFLIFGFMTSVIALKASSKVAIIAPIITFIPLAVVGSITSIVSTPANNKMAEYLNLEKSNYHSGTLGNVETFYLNNNKDEVFIIPKLEGKRNTEFSKRQKDFLNSINDAAQQAPKPWQALAWLSVPYQFMDVFNQQDHDPIGLNVRLQPNNLKKYLYANELASEEYQYKIKPTENALRKYKVSDRMDIAQNIHQNYLVPGLLRHRSVVSENNNGSLKDREIIYARMNADNINVEFKEDNNIFADPANLVGKISWNVVKNTLDSAVFNAKAEEFYNQYLKSIPLDKKGSANPLEIKQEIMTLISYITRYDNDKDQTFNALSVYLDKINKENKISVVNEIKKATKYLEQFNLNEDKYNKEPSIVSAKNELEAAKTKTVANENNLESLVLANKKYAKAINDTKELDDIKENIEFILDNEIFNLIRVNEFRKMMSKIKLDETTDKDIYIQQIRILIALLHNKYSFANETLNDLVIFLAQSLNNQVPTNVIANEISQKIAHLDKNQFTEELKNNLNQLDQKNRNGYLINVIELINSWSNKNRVNHQSTSFLNLQDNESISPLLNNDYIGELENQMQKKVYLITSLIYWIYFNKPDSDILDYILKNDSPTLQYTPSQIQVNIDGYIYYIGGYESYLLTQHSKELPSGLRTIVHRYELSKSNNFLFQNVDEVYSIKRQNKVVVKPAYSVIWISVAALLLIGTYFGYVRRDYK</sequence>
<protein>
    <recommendedName>
        <fullName evidence="4">ABC transporter permease</fullName>
    </recommendedName>
</protein>
<feature type="transmembrane region" description="Helical" evidence="1">
    <location>
        <begin position="838"/>
        <end position="858"/>
    </location>
</feature>
<dbReference type="EMBL" id="JAOXHJ010000002">
    <property type="protein sequence ID" value="MCV3753964.1"/>
    <property type="molecule type" value="Genomic_DNA"/>
</dbReference>
<dbReference type="RefSeq" id="WP_263817768.1">
    <property type="nucleotide sequence ID" value="NZ_JAOXHJ010000002.1"/>
</dbReference>
<organism evidence="2 3">
    <name type="scientific">Ureaplasma zalophigenitalium</name>
    <dbReference type="NCBI Taxonomy" id="907723"/>
    <lineage>
        <taxon>Bacteria</taxon>
        <taxon>Bacillati</taxon>
        <taxon>Mycoplasmatota</taxon>
        <taxon>Mycoplasmoidales</taxon>
        <taxon>Mycoplasmoidaceae</taxon>
        <taxon>Ureaplasma</taxon>
    </lineage>
</organism>
<proteinExistence type="predicted"/>
<keyword evidence="1" id="KW-0472">Membrane</keyword>
<feature type="transmembrane region" description="Helical" evidence="1">
    <location>
        <begin position="60"/>
        <end position="81"/>
    </location>
</feature>
<accession>A0ABT3BNY7</accession>
<feature type="transmembrane region" description="Helical" evidence="1">
    <location>
        <begin position="114"/>
        <end position="137"/>
    </location>
</feature>
<evidence type="ECO:0000256" key="1">
    <source>
        <dbReference type="SAM" id="Phobius"/>
    </source>
</evidence>
<evidence type="ECO:0000313" key="3">
    <source>
        <dbReference type="Proteomes" id="UP001207252"/>
    </source>
</evidence>
<keyword evidence="1" id="KW-0812">Transmembrane</keyword>
<gene>
    <name evidence="2" type="ORF">OF365_01100</name>
</gene>
<feature type="transmembrane region" description="Helical" evidence="1">
    <location>
        <begin position="149"/>
        <end position="173"/>
    </location>
</feature>